<dbReference type="Proteomes" id="UP000465622">
    <property type="component" value="Chromosome"/>
</dbReference>
<organism evidence="2 4">
    <name type="scientific">Mycolicibacterium mageritense</name>
    <name type="common">Mycobacterium mageritense</name>
    <dbReference type="NCBI Taxonomy" id="53462"/>
    <lineage>
        <taxon>Bacteria</taxon>
        <taxon>Bacillati</taxon>
        <taxon>Actinomycetota</taxon>
        <taxon>Actinomycetes</taxon>
        <taxon>Mycobacteriales</taxon>
        <taxon>Mycobacteriaceae</taxon>
        <taxon>Mycolicibacterium</taxon>
    </lineage>
</organism>
<reference evidence="1" key="2">
    <citation type="submission" date="2020-02" db="EMBL/GenBank/DDBJ databases">
        <authorList>
            <person name="Matsumoto Y."/>
            <person name="Motooka D."/>
            <person name="Nakamura S."/>
        </authorList>
    </citation>
    <scope>NUCLEOTIDE SEQUENCE</scope>
    <source>
        <strain evidence="1">JCM 12375</strain>
    </source>
</reference>
<dbReference type="RefSeq" id="WP_036436689.1">
    <property type="nucleotide sequence ID" value="NZ_AP022567.1"/>
</dbReference>
<dbReference type="EMBL" id="AP027452">
    <property type="protein sequence ID" value="BDY31021.1"/>
    <property type="molecule type" value="Genomic_DNA"/>
</dbReference>
<dbReference type="Proteomes" id="UP001241092">
    <property type="component" value="Chromosome"/>
</dbReference>
<gene>
    <name evidence="2" type="ORF">hbim_04973</name>
    <name evidence="1" type="ORF">MMAGJ_54780</name>
</gene>
<accession>A0AAI8TY44</accession>
<dbReference type="EMBL" id="AP022567">
    <property type="protein sequence ID" value="BBX36196.1"/>
    <property type="molecule type" value="Genomic_DNA"/>
</dbReference>
<evidence type="ECO:0000313" key="2">
    <source>
        <dbReference type="EMBL" id="BDY31021.1"/>
    </source>
</evidence>
<reference evidence="1 3" key="1">
    <citation type="journal article" date="2019" name="Emerg. Microbes Infect.">
        <title>Comprehensive subspecies identification of 175 nontuberculous mycobacteria species based on 7547 genomic profiles.</title>
        <authorList>
            <person name="Matsumoto Y."/>
            <person name="Kinjo T."/>
            <person name="Motooka D."/>
            <person name="Nabeya D."/>
            <person name="Jung N."/>
            <person name="Uechi K."/>
            <person name="Horii T."/>
            <person name="Iida T."/>
            <person name="Fujita J."/>
            <person name="Nakamura S."/>
        </authorList>
    </citation>
    <scope>NUCLEOTIDE SEQUENCE [LARGE SCALE GENOMIC DNA]</scope>
    <source>
        <strain evidence="1 3">JCM 12375</strain>
    </source>
</reference>
<dbReference type="AlphaFoldDB" id="A0AAI8TY44"/>
<name>A0AAI8TY44_MYCME</name>
<reference evidence="2" key="3">
    <citation type="submission" date="2023-03" db="EMBL/GenBank/DDBJ databases">
        <title>Draft genome sequence of a Mycolicibacterium mageritense strain H4_3_1 isolated from a hybrid biological-inorganic system reactor.</title>
        <authorList>
            <person name="Feng X."/>
            <person name="Kazama D."/>
            <person name="Sato K."/>
            <person name="Kobayashi H."/>
        </authorList>
    </citation>
    <scope>NUCLEOTIDE SEQUENCE</scope>
    <source>
        <strain evidence="2">H4_3_1</strain>
    </source>
</reference>
<evidence type="ECO:0000313" key="4">
    <source>
        <dbReference type="Proteomes" id="UP001241092"/>
    </source>
</evidence>
<proteinExistence type="predicted"/>
<evidence type="ECO:0000313" key="3">
    <source>
        <dbReference type="Proteomes" id="UP000465622"/>
    </source>
</evidence>
<protein>
    <submittedName>
        <fullName evidence="2">Uncharacterized protein</fullName>
    </submittedName>
</protein>
<sequence length="179" mass="18632">MTGLPAPVELARVVAGLAEDLTVNWSTVLADERWSDVAESLRRLAVPGAVMTLADDLGDAETQRLAAVLMYRWARIGEPAPAPAAAIVGPGTDSAELTVVVEGLEAGWTANWRGPVEPVGPSGAVVRLTSDRPARVSVRVFGRTNTGADQASSVRQRTILTAETAVAERRGPDGPGAAD</sequence>
<keyword evidence="3" id="KW-1185">Reference proteome</keyword>
<evidence type="ECO:0000313" key="1">
    <source>
        <dbReference type="EMBL" id="BBX36196.1"/>
    </source>
</evidence>